<evidence type="ECO:0000256" key="1">
    <source>
        <dbReference type="SAM" id="Phobius"/>
    </source>
</evidence>
<keyword evidence="1" id="KW-0812">Transmembrane</keyword>
<accession>A0A3M8QPC6</accession>
<evidence type="ECO:0000313" key="3">
    <source>
        <dbReference type="EMBL" id="RNF58119.1"/>
    </source>
</evidence>
<keyword evidence="2" id="KW-0732">Signal</keyword>
<evidence type="ECO:0000256" key="2">
    <source>
        <dbReference type="SAM" id="SignalP"/>
    </source>
</evidence>
<protein>
    <submittedName>
        <fullName evidence="3">Uncharacterized protein</fullName>
    </submittedName>
</protein>
<name>A0A3M8QPC6_9PROT</name>
<feature type="transmembrane region" description="Helical" evidence="1">
    <location>
        <begin position="99"/>
        <end position="117"/>
    </location>
</feature>
<dbReference type="AlphaFoldDB" id="A0A3M8QPC6"/>
<gene>
    <name evidence="3" type="ORF">EC580_13260</name>
</gene>
<sequence length="151" mass="15973">MQRIVPLMLRCLLVLLVFLQAAAPFVHAHMGFTPAGSGLHLHFYENAPDELPMAYGNAVGAADPATILPAATDLQAWAGNHDSHGVDTLAIGSFVKEHAAPLALLTGVFLSLLILNLPAKGRTAPILAFSVSLPDFWRNGPILTRAPPALP</sequence>
<keyword evidence="1" id="KW-0472">Membrane</keyword>
<comment type="caution">
    <text evidence="3">The sequence shown here is derived from an EMBL/GenBank/DDBJ whole genome shotgun (WGS) entry which is preliminary data.</text>
</comment>
<organism evidence="3">
    <name type="scientific">Acidithiobacillus sulfuriphilus</name>
    <dbReference type="NCBI Taxonomy" id="1867749"/>
    <lineage>
        <taxon>Bacteria</taxon>
        <taxon>Pseudomonadati</taxon>
        <taxon>Pseudomonadota</taxon>
        <taxon>Acidithiobacillia</taxon>
        <taxon>Acidithiobacillales</taxon>
        <taxon>Acidithiobacillaceae</taxon>
        <taxon>Acidithiobacillus</taxon>
    </lineage>
</organism>
<feature type="chain" id="PRO_5018329902" evidence="2">
    <location>
        <begin position="29"/>
        <end position="151"/>
    </location>
</feature>
<keyword evidence="1" id="KW-1133">Transmembrane helix</keyword>
<feature type="signal peptide" evidence="2">
    <location>
        <begin position="1"/>
        <end position="28"/>
    </location>
</feature>
<dbReference type="EMBL" id="RIZI01000192">
    <property type="protein sequence ID" value="RNF58119.1"/>
    <property type="molecule type" value="Genomic_DNA"/>
</dbReference>
<reference evidence="3" key="1">
    <citation type="submission" date="2018-10" db="EMBL/GenBank/DDBJ databases">
        <title>Acidithiobacillus sulfuriphilus sp. nov.: an extremely acidophilic sulfur-oxidizing chemolithotroph isolated from a neutral pH environment.</title>
        <authorList>
            <person name="Falagan C."/>
            <person name="Moya-Beltran A."/>
            <person name="Quatrini R."/>
            <person name="Johnson D.B."/>
        </authorList>
    </citation>
    <scope>NUCLEOTIDE SEQUENCE [LARGE SCALE GENOMIC DNA]</scope>
    <source>
        <strain evidence="3">CJ-2</strain>
    </source>
</reference>
<proteinExistence type="predicted"/>